<accession>A0A7U2HYT5</accession>
<evidence type="ECO:0000313" key="1">
    <source>
        <dbReference type="EMBL" id="QRC95369.1"/>
    </source>
</evidence>
<name>A0A7U2HYT5_PHANO</name>
<protein>
    <submittedName>
        <fullName evidence="1">Uncharacterized protein</fullName>
    </submittedName>
</protein>
<dbReference type="Proteomes" id="UP000663193">
    <property type="component" value="Chromosome 5"/>
</dbReference>
<sequence length="165" mass="18386">MRDLSSSLRYELFPKHVILRGIAGDGGDLPAPTYKTNSVLLLRIRHTIKKTLELFEDRDDNAAATRVIDSRCMETASAHCGSPISQLCITSRHRDPILGCTVSSSGSRALLRHQLIVAARPKALRTIERAGEYLQAARCWPWNAMRCFARCSMQPTARWHAAGPM</sequence>
<reference evidence="2" key="1">
    <citation type="journal article" date="2021" name="BMC Genomics">
        <title>Chromosome-level genome assembly and manually-curated proteome of model necrotroph Parastagonospora nodorum Sn15 reveals a genome-wide trove of candidate effector homologs, and redundancy of virulence-related functions within an accessory chromosome.</title>
        <authorList>
            <person name="Bertazzoni S."/>
            <person name="Jones D.A.B."/>
            <person name="Phan H.T."/>
            <person name="Tan K.-C."/>
            <person name="Hane J.K."/>
        </authorList>
    </citation>
    <scope>NUCLEOTIDE SEQUENCE [LARGE SCALE GENOMIC DNA]</scope>
    <source>
        <strain evidence="2">SN15 / ATCC MYA-4574 / FGSC 10173)</strain>
    </source>
</reference>
<dbReference type="VEuPathDB" id="FungiDB:JI435_302280"/>
<dbReference type="AlphaFoldDB" id="A0A7U2HYT5"/>
<dbReference type="EMBL" id="CP069027">
    <property type="protein sequence ID" value="QRC95369.1"/>
    <property type="molecule type" value="Genomic_DNA"/>
</dbReference>
<organism evidence="1 2">
    <name type="scientific">Phaeosphaeria nodorum (strain SN15 / ATCC MYA-4574 / FGSC 10173)</name>
    <name type="common">Glume blotch fungus</name>
    <name type="synonym">Parastagonospora nodorum</name>
    <dbReference type="NCBI Taxonomy" id="321614"/>
    <lineage>
        <taxon>Eukaryota</taxon>
        <taxon>Fungi</taxon>
        <taxon>Dikarya</taxon>
        <taxon>Ascomycota</taxon>
        <taxon>Pezizomycotina</taxon>
        <taxon>Dothideomycetes</taxon>
        <taxon>Pleosporomycetidae</taxon>
        <taxon>Pleosporales</taxon>
        <taxon>Pleosporineae</taxon>
        <taxon>Phaeosphaeriaceae</taxon>
        <taxon>Parastagonospora</taxon>
    </lineage>
</organism>
<proteinExistence type="predicted"/>
<evidence type="ECO:0000313" key="2">
    <source>
        <dbReference type="Proteomes" id="UP000663193"/>
    </source>
</evidence>
<gene>
    <name evidence="1" type="ORF">JI435_302280</name>
</gene>
<keyword evidence="2" id="KW-1185">Reference proteome</keyword>